<reference evidence="2" key="1">
    <citation type="submission" date="2019-05" db="EMBL/GenBank/DDBJ databases">
        <title>Complete Genome Sequence and Methylation Pattern of the Halophilic Archaeon Natrinema pallidum BOL6-1.</title>
        <authorList>
            <person name="DasSarma P."/>
            <person name="DasSarma B.P."/>
            <person name="DasSarma S.L."/>
            <person name="Martinez F.L."/>
            <person name="Guzman D."/>
            <person name="Roberts R.J."/>
            <person name="DasSarma S."/>
        </authorList>
    </citation>
    <scope>NUCLEOTIDE SEQUENCE [LARGE SCALE GENOMIC DNA]</scope>
    <source>
        <strain evidence="2">BOL6-1</strain>
        <plasmid evidence="2">pnpa200</plasmid>
    </source>
</reference>
<dbReference type="PANTHER" id="PTHR41247:SF1">
    <property type="entry name" value="HTH-TYPE TRANSCRIPTIONAL REPRESSOR YCNK"/>
    <property type="match status" value="1"/>
</dbReference>
<dbReference type="Pfam" id="PF05573">
    <property type="entry name" value="NosL"/>
    <property type="match status" value="1"/>
</dbReference>
<dbReference type="EMBL" id="CP040638">
    <property type="protein sequence ID" value="QCW05131.1"/>
    <property type="molecule type" value="Genomic_DNA"/>
</dbReference>
<protein>
    <submittedName>
        <fullName evidence="1">Nitrous oxide reductase accessory protein NosL</fullName>
    </submittedName>
</protein>
<dbReference type="SUPFAM" id="SSF160387">
    <property type="entry name" value="NosL/MerB-like"/>
    <property type="match status" value="1"/>
</dbReference>
<dbReference type="PROSITE" id="PS51318">
    <property type="entry name" value="TAT"/>
    <property type="match status" value="1"/>
</dbReference>
<dbReference type="Proteomes" id="UP000307562">
    <property type="component" value="Plasmid pNPA200"/>
</dbReference>
<dbReference type="KEGG" id="npl:FGF80_17975"/>
<dbReference type="GeneID" id="96157938"/>
<keyword evidence="1" id="KW-0614">Plasmid</keyword>
<dbReference type="RefSeq" id="WP_006187457.1">
    <property type="nucleotide sequence ID" value="NZ_CP040638.1"/>
</dbReference>
<accession>A0A4P9TJD7</accession>
<sequence>MDEFPSNNGADRSVSRRTVLVGSTLTGLTALGGCLGGDENADAEAPDPITIEAGTSCDNCTMAIVDYPGPVGESFYDDAEELLGDDRPAQFCSSRCTYAFTFDHEDDSEPIATYVTDYSSVDYEIDTGDDASEISSHVEAEHFAPAADLTYVVDSEVEGAMGASMIGFSDSDDATAFQDEHGGDRYEHEDVTQELLMSLM</sequence>
<dbReference type="InterPro" id="IPR008719">
    <property type="entry name" value="N2O_reductase_NosL"/>
</dbReference>
<dbReference type="PANTHER" id="PTHR41247">
    <property type="entry name" value="HTH-TYPE TRANSCRIPTIONAL REPRESSOR YCNK"/>
    <property type="match status" value="1"/>
</dbReference>
<evidence type="ECO:0000313" key="1">
    <source>
        <dbReference type="EMBL" id="QCW05131.1"/>
    </source>
</evidence>
<evidence type="ECO:0000313" key="2">
    <source>
        <dbReference type="Proteomes" id="UP000307562"/>
    </source>
</evidence>
<name>A0A4P9TJD7_9EURY</name>
<keyword evidence="2" id="KW-1185">Reference proteome</keyword>
<gene>
    <name evidence="1" type="ORF">FGF80_17975</name>
</gene>
<dbReference type="AlphaFoldDB" id="A0A4P9TJD7"/>
<dbReference type="InterPro" id="IPR006311">
    <property type="entry name" value="TAT_signal"/>
</dbReference>
<proteinExistence type="predicted"/>
<organism evidence="1 2">
    <name type="scientific">Natrinema pallidum</name>
    <dbReference type="NCBI Taxonomy" id="69527"/>
    <lineage>
        <taxon>Archaea</taxon>
        <taxon>Methanobacteriati</taxon>
        <taxon>Methanobacteriota</taxon>
        <taxon>Stenosarchaea group</taxon>
        <taxon>Halobacteria</taxon>
        <taxon>Halobacteriales</taxon>
        <taxon>Natrialbaceae</taxon>
        <taxon>Natrinema</taxon>
    </lineage>
</organism>
<dbReference type="Gene3D" id="3.30.70.2050">
    <property type="match status" value="1"/>
</dbReference>
<geneLocation type="plasmid" evidence="2">
    <name>pnpa200</name>
</geneLocation>